<evidence type="ECO:0000256" key="1">
    <source>
        <dbReference type="ARBA" id="ARBA00008779"/>
    </source>
</evidence>
<dbReference type="Gene3D" id="3.40.720.10">
    <property type="entry name" value="Alkaline Phosphatase, subunit A"/>
    <property type="match status" value="1"/>
</dbReference>
<dbReference type="InterPro" id="IPR000917">
    <property type="entry name" value="Sulfatase_N"/>
</dbReference>
<comment type="PTM">
    <text evidence="5">The conversion to 3-oxoalanine (also known as C-formylglycine, FGly), of a serine or cysteine residue in prokaryotes and of a cysteine residue in eukaryotes, is critical for catalytic activity.</text>
</comment>
<dbReference type="Proteomes" id="UP001198461">
    <property type="component" value="Unassembled WGS sequence"/>
</dbReference>
<evidence type="ECO:0000256" key="5">
    <source>
        <dbReference type="PIRSR" id="PIRSR600917-52"/>
    </source>
</evidence>
<feature type="domain" description="Sulfatase N-terminal" evidence="6">
    <location>
        <begin position="34"/>
        <end position="391"/>
    </location>
</feature>
<protein>
    <submittedName>
        <fullName evidence="7">Sulfatase</fullName>
    </submittedName>
</protein>
<organism evidence="7 8">
    <name type="scientific">Bacteroides xylanisolvens</name>
    <dbReference type="NCBI Taxonomy" id="371601"/>
    <lineage>
        <taxon>Bacteria</taxon>
        <taxon>Pseudomonadati</taxon>
        <taxon>Bacteroidota</taxon>
        <taxon>Bacteroidia</taxon>
        <taxon>Bacteroidales</taxon>
        <taxon>Bacteroidaceae</taxon>
        <taxon>Bacteroides</taxon>
    </lineage>
</organism>
<dbReference type="AlphaFoldDB" id="A0AAW4T2F8"/>
<dbReference type="PROSITE" id="PS00523">
    <property type="entry name" value="SULFATASE_1"/>
    <property type="match status" value="1"/>
</dbReference>
<accession>A0AAW4T2F8</accession>
<dbReference type="CDD" id="cd16031">
    <property type="entry name" value="G6S_like"/>
    <property type="match status" value="1"/>
</dbReference>
<comment type="similarity">
    <text evidence="1">Belongs to the sulfatase family.</text>
</comment>
<evidence type="ECO:0000259" key="6">
    <source>
        <dbReference type="Pfam" id="PF00884"/>
    </source>
</evidence>
<comment type="caution">
    <text evidence="7">The sequence shown here is derived from an EMBL/GenBank/DDBJ whole genome shotgun (WGS) entry which is preliminary data.</text>
</comment>
<dbReference type="InterPro" id="IPR017850">
    <property type="entry name" value="Alkaline_phosphatase_core_sf"/>
</dbReference>
<gene>
    <name evidence="7" type="ORF">LD004_08370</name>
</gene>
<sequence>MKKRFDLVKMEKVAALAAPLLSIAGLQAQEKPLNVIYIMSDDHTSQSIGAYGSRLASLNPTPNIDELARDGILFENCFCTNSISTPSRACIMTGQYSHRNKVLTLDEKLKSDQEYLADEFHKLGYQTAMVGKWHLGCEPSSFDYYTVLNGHGGQGEYFNPTFQTSELKDKQWPANTKGYKGHSTDIITNITLDWLKHKRDKSRPFFLMHHYKAPHDFFEYAPRYEDYLEDVEIPVPETLFDTDKWGSEGTRGANDSLRHVIGTSISSRHENRTYVNEYKINTGDPKKDTYLAYQEYLKRYLRCVKGIDDNLKRLFDYLKKEGLWENTVIVYTGDQGMMLGEHDLQDKRWMYEESQRMPFIVRNPLSHYRGHKTDLLINNIDFAPTLLELAGGKTPDYMDGRSFASVFDGKEPDNWKDAVYYRYWMHMIHHDIPAHVGIRTKDYKLILFYGRHYDPKREGGPSMSWLKNKKSHLIVPTPVSFELYDMKNDPQEKVNLANDPQYANVLKGLKKKLRDLRKTVGDTDEQYPELKQIIDKALK</sequence>
<proteinExistence type="inferred from homology"/>
<evidence type="ECO:0000313" key="7">
    <source>
        <dbReference type="EMBL" id="MCA4703630.1"/>
    </source>
</evidence>
<name>A0AAW4T2F8_9BACE</name>
<dbReference type="PANTHER" id="PTHR43108:SF6">
    <property type="entry name" value="N-SULPHOGLUCOSAMINE SULPHOHYDROLASE"/>
    <property type="match status" value="1"/>
</dbReference>
<dbReference type="InterPro" id="IPR024607">
    <property type="entry name" value="Sulfatase_CS"/>
</dbReference>
<dbReference type="PANTHER" id="PTHR43108">
    <property type="entry name" value="N-ACETYLGLUCOSAMINE-6-SULFATASE FAMILY MEMBER"/>
    <property type="match status" value="1"/>
</dbReference>
<evidence type="ECO:0000313" key="8">
    <source>
        <dbReference type="Proteomes" id="UP001198461"/>
    </source>
</evidence>
<evidence type="ECO:0000256" key="2">
    <source>
        <dbReference type="ARBA" id="ARBA00022729"/>
    </source>
</evidence>
<keyword evidence="2" id="KW-0732">Signal</keyword>
<keyword evidence="4" id="KW-0325">Glycoprotein</keyword>
<dbReference type="PROSITE" id="PS00149">
    <property type="entry name" value="SULFATASE_2"/>
    <property type="match status" value="1"/>
</dbReference>
<evidence type="ECO:0000256" key="3">
    <source>
        <dbReference type="ARBA" id="ARBA00022801"/>
    </source>
</evidence>
<dbReference type="SUPFAM" id="SSF53649">
    <property type="entry name" value="Alkaline phosphatase-like"/>
    <property type="match status" value="1"/>
</dbReference>
<dbReference type="RefSeq" id="WP_225450667.1">
    <property type="nucleotide sequence ID" value="NZ_JAIWXB010000011.1"/>
</dbReference>
<feature type="modified residue" description="3-oxoalanine (Ser)" evidence="5">
    <location>
        <position position="84"/>
    </location>
</feature>
<dbReference type="GO" id="GO:0016787">
    <property type="term" value="F:hydrolase activity"/>
    <property type="evidence" value="ECO:0007669"/>
    <property type="project" value="UniProtKB-KW"/>
</dbReference>
<dbReference type="Pfam" id="PF00884">
    <property type="entry name" value="Sulfatase"/>
    <property type="match status" value="1"/>
</dbReference>
<reference evidence="7" key="1">
    <citation type="submission" date="2023-08" db="EMBL/GenBank/DDBJ databases">
        <title>Mucin Metabolism Genes Underlie the Key Renovations of Bacteroides xylanisolvens Genomes in Captive Great Apes.</title>
        <authorList>
            <person name="Nishida A.H."/>
        </authorList>
    </citation>
    <scope>NUCLEOTIDE SEQUENCE</scope>
    <source>
        <strain evidence="7">P13.H9</strain>
    </source>
</reference>
<evidence type="ECO:0000256" key="4">
    <source>
        <dbReference type="ARBA" id="ARBA00023180"/>
    </source>
</evidence>
<dbReference type="EMBL" id="JAIWYE010000017">
    <property type="protein sequence ID" value="MCA4703630.1"/>
    <property type="molecule type" value="Genomic_DNA"/>
</dbReference>
<keyword evidence="3" id="KW-0378">Hydrolase</keyword>